<evidence type="ECO:0000313" key="8">
    <source>
        <dbReference type="EMBL" id="CAF5011123.1"/>
    </source>
</evidence>
<proteinExistence type="inferred from homology"/>
<dbReference type="EMBL" id="CAJOBJ010211062">
    <property type="protein sequence ID" value="CAF5011123.1"/>
    <property type="molecule type" value="Genomic_DNA"/>
</dbReference>
<comment type="subcellular location">
    <subcellularLocation>
        <location evidence="1">Membrane</location>
        <topology evidence="1">Multi-pass membrane protein</topology>
    </subcellularLocation>
</comment>
<dbReference type="PANTHER" id="PTHR11616">
    <property type="entry name" value="SODIUM/CHLORIDE DEPENDENT TRANSPORTER"/>
    <property type="match status" value="1"/>
</dbReference>
<evidence type="ECO:0000256" key="7">
    <source>
        <dbReference type="ARBA" id="ARBA00023180"/>
    </source>
</evidence>
<keyword evidence="4" id="KW-0812">Transmembrane</keyword>
<dbReference type="AlphaFoldDB" id="A0A8S3DWE2"/>
<dbReference type="InterPro" id="IPR000175">
    <property type="entry name" value="Na/ntran_symport"/>
</dbReference>
<dbReference type="GO" id="GO:0005886">
    <property type="term" value="C:plasma membrane"/>
    <property type="evidence" value="ECO:0007669"/>
    <property type="project" value="TreeGrafter"/>
</dbReference>
<dbReference type="GO" id="GO:0089718">
    <property type="term" value="P:amino acid import across plasma membrane"/>
    <property type="evidence" value="ECO:0007669"/>
    <property type="project" value="TreeGrafter"/>
</dbReference>
<dbReference type="GO" id="GO:0005283">
    <property type="term" value="F:amino acid:sodium symporter activity"/>
    <property type="evidence" value="ECO:0007669"/>
    <property type="project" value="TreeGrafter"/>
</dbReference>
<gene>
    <name evidence="8" type="ORF">GIL414_LOCUS57868</name>
</gene>
<evidence type="ECO:0000256" key="5">
    <source>
        <dbReference type="ARBA" id="ARBA00022989"/>
    </source>
</evidence>
<dbReference type="Pfam" id="PF00209">
    <property type="entry name" value="SNF"/>
    <property type="match status" value="1"/>
</dbReference>
<evidence type="ECO:0000256" key="4">
    <source>
        <dbReference type="ARBA" id="ARBA00022692"/>
    </source>
</evidence>
<dbReference type="InterPro" id="IPR037272">
    <property type="entry name" value="SNS_sf"/>
</dbReference>
<dbReference type="PROSITE" id="PS50267">
    <property type="entry name" value="NA_NEUROTRAN_SYMP_3"/>
    <property type="match status" value="1"/>
</dbReference>
<name>A0A8S3DWE2_9BILA</name>
<evidence type="ECO:0000256" key="1">
    <source>
        <dbReference type="ARBA" id="ARBA00004141"/>
    </source>
</evidence>
<dbReference type="PANTHER" id="PTHR11616:SF321">
    <property type="entry name" value="SODIUM-DEPENDENT NUTRIENT AMINO ACID TRANSPORTER 1-RELATED"/>
    <property type="match status" value="1"/>
</dbReference>
<accession>A0A8S3DWE2</accession>
<dbReference type="Proteomes" id="UP000681720">
    <property type="component" value="Unassembled WGS sequence"/>
</dbReference>
<keyword evidence="7" id="KW-0325">Glycoprotein</keyword>
<feature type="non-terminal residue" evidence="8">
    <location>
        <position position="1"/>
    </location>
</feature>
<organism evidence="8 9">
    <name type="scientific">Rotaria magnacalcarata</name>
    <dbReference type="NCBI Taxonomy" id="392030"/>
    <lineage>
        <taxon>Eukaryota</taxon>
        <taxon>Metazoa</taxon>
        <taxon>Spiralia</taxon>
        <taxon>Gnathifera</taxon>
        <taxon>Rotifera</taxon>
        <taxon>Eurotatoria</taxon>
        <taxon>Bdelloidea</taxon>
        <taxon>Philodinida</taxon>
        <taxon>Philodinidae</taxon>
        <taxon>Rotaria</taxon>
    </lineage>
</organism>
<keyword evidence="3" id="KW-0813">Transport</keyword>
<comment type="similarity">
    <text evidence="2">Belongs to the sodium:neurotransmitter symporter (SNF) (TC 2.A.22) family.</text>
</comment>
<protein>
    <submittedName>
        <fullName evidence="8">Uncharacterized protein</fullName>
    </submittedName>
</protein>
<reference evidence="8" key="1">
    <citation type="submission" date="2021-02" db="EMBL/GenBank/DDBJ databases">
        <authorList>
            <person name="Nowell W R."/>
        </authorList>
    </citation>
    <scope>NUCLEOTIDE SEQUENCE</scope>
</reference>
<evidence type="ECO:0000256" key="3">
    <source>
        <dbReference type="ARBA" id="ARBA00022448"/>
    </source>
</evidence>
<comment type="caution">
    <text evidence="8">The sequence shown here is derived from an EMBL/GenBank/DDBJ whole genome shotgun (WGS) entry which is preliminary data.</text>
</comment>
<keyword evidence="5" id="KW-1133">Transmembrane helix</keyword>
<sequence length="61" mass="6511">MLTVLIIRGATLSGAVEGIKFYMGTVNFSMLTHPSVWKDACTQVFYALSCCSGGLIAMASF</sequence>
<evidence type="ECO:0000256" key="6">
    <source>
        <dbReference type="ARBA" id="ARBA00023136"/>
    </source>
</evidence>
<evidence type="ECO:0000256" key="2">
    <source>
        <dbReference type="ARBA" id="ARBA00006459"/>
    </source>
</evidence>
<evidence type="ECO:0000313" key="9">
    <source>
        <dbReference type="Proteomes" id="UP000681720"/>
    </source>
</evidence>
<keyword evidence="6" id="KW-0472">Membrane</keyword>
<dbReference type="SUPFAM" id="SSF161070">
    <property type="entry name" value="SNF-like"/>
    <property type="match status" value="1"/>
</dbReference>